<dbReference type="AlphaFoldDB" id="R7QGC3"/>
<evidence type="ECO:0000256" key="1">
    <source>
        <dbReference type="SAM" id="Coils"/>
    </source>
</evidence>
<protein>
    <submittedName>
        <fullName evidence="3">Uncharacterized protein</fullName>
    </submittedName>
</protein>
<reference evidence="4" key="1">
    <citation type="journal article" date="2013" name="Proc. Natl. Acad. Sci. U.S.A.">
        <title>Genome structure and metabolic features in the red seaweed Chondrus crispus shed light on evolution of the Archaeplastida.</title>
        <authorList>
            <person name="Collen J."/>
            <person name="Porcel B."/>
            <person name="Carre W."/>
            <person name="Ball S.G."/>
            <person name="Chaparro C."/>
            <person name="Tonon T."/>
            <person name="Barbeyron T."/>
            <person name="Michel G."/>
            <person name="Noel B."/>
            <person name="Valentin K."/>
            <person name="Elias M."/>
            <person name="Artiguenave F."/>
            <person name="Arun A."/>
            <person name="Aury J.M."/>
            <person name="Barbosa-Neto J.F."/>
            <person name="Bothwell J.H."/>
            <person name="Bouget F.Y."/>
            <person name="Brillet L."/>
            <person name="Cabello-Hurtado F."/>
            <person name="Capella-Gutierrez S."/>
            <person name="Charrier B."/>
            <person name="Cladiere L."/>
            <person name="Cock J.M."/>
            <person name="Coelho S.M."/>
            <person name="Colleoni C."/>
            <person name="Czjzek M."/>
            <person name="Da Silva C."/>
            <person name="Delage L."/>
            <person name="Denoeud F."/>
            <person name="Deschamps P."/>
            <person name="Dittami S.M."/>
            <person name="Gabaldon T."/>
            <person name="Gachon C.M."/>
            <person name="Groisillier A."/>
            <person name="Herve C."/>
            <person name="Jabbari K."/>
            <person name="Katinka M."/>
            <person name="Kloareg B."/>
            <person name="Kowalczyk N."/>
            <person name="Labadie K."/>
            <person name="Leblanc C."/>
            <person name="Lopez P.J."/>
            <person name="McLachlan D.H."/>
            <person name="Meslet-Cladiere L."/>
            <person name="Moustafa A."/>
            <person name="Nehr Z."/>
            <person name="Nyvall Collen P."/>
            <person name="Panaud O."/>
            <person name="Partensky F."/>
            <person name="Poulain J."/>
            <person name="Rensing S.A."/>
            <person name="Rousvoal S."/>
            <person name="Samson G."/>
            <person name="Symeonidi A."/>
            <person name="Weissenbach J."/>
            <person name="Zambounis A."/>
            <person name="Wincker P."/>
            <person name="Boyen C."/>
        </authorList>
    </citation>
    <scope>NUCLEOTIDE SEQUENCE [LARGE SCALE GENOMIC DNA]</scope>
    <source>
        <strain evidence="4">cv. Stackhouse</strain>
    </source>
</reference>
<feature type="region of interest" description="Disordered" evidence="2">
    <location>
        <begin position="192"/>
        <end position="252"/>
    </location>
</feature>
<proteinExistence type="predicted"/>
<dbReference type="Proteomes" id="UP000012073">
    <property type="component" value="Unassembled WGS sequence"/>
</dbReference>
<evidence type="ECO:0000256" key="2">
    <source>
        <dbReference type="SAM" id="MobiDB-lite"/>
    </source>
</evidence>
<gene>
    <name evidence="3" type="ORF">CHC_T00005099001</name>
</gene>
<sequence>MDLAMMLSGDKREDTIAPAPVSEGPVPKRARVELRHSSLSPDRPRVHADPPPTSVQLDARKTPPPVPVSSAPRPDGPAVGPYFDLQQAVHNALEGKTATLTTSDKVALALEVLRARQLELDLAQARNNIEALVTKASTTPRTLRAVIPASTVKGLPVGFPIDISNGKFLLSPTHNDPQALFLTLDLQSFGPQKGYPQQAPQAPKVGGEDKVASTAETRPLEGGVEVEKKDVIDAAPEAKKADKDAQEEQKPL</sequence>
<feature type="coiled-coil region" evidence="1">
    <location>
        <begin position="108"/>
        <end position="135"/>
    </location>
</feature>
<keyword evidence="1" id="KW-0175">Coiled coil</keyword>
<dbReference type="RefSeq" id="XP_005716953.1">
    <property type="nucleotide sequence ID" value="XM_005716896.1"/>
</dbReference>
<feature type="region of interest" description="Disordered" evidence="2">
    <location>
        <begin position="1"/>
        <end position="78"/>
    </location>
</feature>
<evidence type="ECO:0000313" key="3">
    <source>
        <dbReference type="EMBL" id="CDF37134.1"/>
    </source>
</evidence>
<keyword evidence="4" id="KW-1185">Reference proteome</keyword>
<feature type="compositionally biased region" description="Basic and acidic residues" evidence="2">
    <location>
        <begin position="225"/>
        <end position="252"/>
    </location>
</feature>
<feature type="compositionally biased region" description="Basic and acidic residues" evidence="2">
    <location>
        <begin position="30"/>
        <end position="48"/>
    </location>
</feature>
<dbReference type="OrthoDB" id="4267at2759"/>
<dbReference type="EMBL" id="HG001818">
    <property type="protein sequence ID" value="CDF37134.1"/>
    <property type="molecule type" value="Genomic_DNA"/>
</dbReference>
<accession>R7QGC3</accession>
<organism evidence="3 4">
    <name type="scientific">Chondrus crispus</name>
    <name type="common">Carrageen Irish moss</name>
    <name type="synonym">Polymorpha crispa</name>
    <dbReference type="NCBI Taxonomy" id="2769"/>
    <lineage>
        <taxon>Eukaryota</taxon>
        <taxon>Rhodophyta</taxon>
        <taxon>Florideophyceae</taxon>
        <taxon>Rhodymeniophycidae</taxon>
        <taxon>Gigartinales</taxon>
        <taxon>Gigartinaceae</taxon>
        <taxon>Chondrus</taxon>
    </lineage>
</organism>
<evidence type="ECO:0000313" key="4">
    <source>
        <dbReference type="Proteomes" id="UP000012073"/>
    </source>
</evidence>
<name>R7QGC3_CHOCR</name>
<dbReference type="Gramene" id="CDF37134">
    <property type="protein sequence ID" value="CDF37134"/>
    <property type="gene ID" value="CHC_T00005099001"/>
</dbReference>
<dbReference type="KEGG" id="ccp:CHC_T00005099001"/>
<dbReference type="GeneID" id="17324665"/>